<feature type="compositionally biased region" description="Polar residues" evidence="2">
    <location>
        <begin position="267"/>
        <end position="298"/>
    </location>
</feature>
<feature type="compositionally biased region" description="Low complexity" evidence="2">
    <location>
        <begin position="386"/>
        <end position="433"/>
    </location>
</feature>
<feature type="region of interest" description="Disordered" evidence="2">
    <location>
        <begin position="327"/>
        <end position="350"/>
    </location>
</feature>
<dbReference type="AlphaFoldDB" id="A0A267EEP3"/>
<evidence type="ECO:0000256" key="2">
    <source>
        <dbReference type="SAM" id="MobiDB-lite"/>
    </source>
</evidence>
<dbReference type="InterPro" id="IPR012677">
    <property type="entry name" value="Nucleotide-bd_a/b_plait_sf"/>
</dbReference>
<protein>
    <recommendedName>
        <fullName evidence="3">RRM domain-containing protein</fullName>
    </recommendedName>
</protein>
<evidence type="ECO:0000313" key="5">
    <source>
        <dbReference type="Proteomes" id="UP000215902"/>
    </source>
</evidence>
<sequence length="648" mass="69712">EMARSPSRHSIESPERLDFNEDDDDLNLLGDPGTSGKKISLTQEEEAELLGSTDDEADTESPMIISQEDPNAVVLTINAEADEGVSNQQQQQKQQPVAVPEPPSDSSPPAIAAELPEEDCNNSSIASSPLSTSSDISPAPASSNDEAANNAAGEGLAITEPKLTASPKTAPNSNALLSTEAAPSDAVGSSADEATADQPGSVQPQRRERKRLLPPSSSGGVGDGRSPRHSFPLADPNTVFIDLTGESSNDDDEGEADNSGCSKAETNKTVSDNNNNNRGSAEVQQNQQQIPSTSGSVTQASADLRQIINNQRQLKRRQAEILHGLRSHSMTSSAPAAATAAPAGRGAGGAVFSSGAACRFQCPPWKQVQQQQKNAFIVRPHGGAMLPQQQHRPPWRQPYHPQQQQPPQMRQLYPQHSQQQQPPQIRQLHPQHPQQHHQHHQQHQPLSIGQVGSAIANRHYYNYDSGADADDELPWGQPAPQPIAATAIEPVNSLLASRPRQQPQQQPQHRVADRRWCSAAGANYAAAEAMRHHLAADVPAVASAAAVAAPTSSSFERTGQGPTLPFNIGYPSSSGRTSVRIENCPDGITEQDLATLTDPLGPVCEYRLVPSTYKAFVKFYNEQQAAEFVKRYNRKPYKGLPLYMALTQ</sequence>
<dbReference type="GO" id="GO:0003723">
    <property type="term" value="F:RNA binding"/>
    <property type="evidence" value="ECO:0007669"/>
    <property type="project" value="UniProtKB-UniRule"/>
</dbReference>
<dbReference type="PROSITE" id="PS50102">
    <property type="entry name" value="RRM"/>
    <property type="match status" value="1"/>
</dbReference>
<keyword evidence="5" id="KW-1185">Reference proteome</keyword>
<dbReference type="SMART" id="SM00360">
    <property type="entry name" value="RRM"/>
    <property type="match status" value="1"/>
</dbReference>
<keyword evidence="1" id="KW-0694">RNA-binding</keyword>
<feature type="non-terminal residue" evidence="4">
    <location>
        <position position="1"/>
    </location>
</feature>
<feature type="compositionally biased region" description="Polar residues" evidence="2">
    <location>
        <begin position="166"/>
        <end position="177"/>
    </location>
</feature>
<dbReference type="SUPFAM" id="SSF54928">
    <property type="entry name" value="RNA-binding domain, RBD"/>
    <property type="match status" value="1"/>
</dbReference>
<gene>
    <name evidence="4" type="ORF">BOX15_Mlig006256g2</name>
</gene>
<evidence type="ECO:0000313" key="4">
    <source>
        <dbReference type="EMBL" id="PAA59319.1"/>
    </source>
</evidence>
<dbReference type="InterPro" id="IPR000504">
    <property type="entry name" value="RRM_dom"/>
</dbReference>
<feature type="region of interest" description="Disordered" evidence="2">
    <location>
        <begin position="1"/>
        <end position="298"/>
    </location>
</feature>
<name>A0A267EEP3_9PLAT</name>
<feature type="compositionally biased region" description="Low complexity" evidence="2">
    <location>
        <begin position="88"/>
        <end position="98"/>
    </location>
</feature>
<dbReference type="Proteomes" id="UP000215902">
    <property type="component" value="Unassembled WGS sequence"/>
</dbReference>
<dbReference type="Gene3D" id="3.30.70.330">
    <property type="match status" value="1"/>
</dbReference>
<dbReference type="EMBL" id="NIVC01002277">
    <property type="protein sequence ID" value="PAA59319.1"/>
    <property type="molecule type" value="Genomic_DNA"/>
</dbReference>
<accession>A0A267EEP3</accession>
<evidence type="ECO:0000256" key="1">
    <source>
        <dbReference type="PROSITE-ProRule" id="PRU00176"/>
    </source>
</evidence>
<dbReference type="Pfam" id="PF00076">
    <property type="entry name" value="RRM_1"/>
    <property type="match status" value="1"/>
</dbReference>
<dbReference type="InterPro" id="IPR035979">
    <property type="entry name" value="RBD_domain_sf"/>
</dbReference>
<comment type="caution">
    <text evidence="4">The sequence shown here is derived from an EMBL/GenBank/DDBJ whole genome shotgun (WGS) entry which is preliminary data.</text>
</comment>
<proteinExistence type="predicted"/>
<feature type="region of interest" description="Disordered" evidence="2">
    <location>
        <begin position="384"/>
        <end position="446"/>
    </location>
</feature>
<feature type="domain" description="RRM" evidence="3">
    <location>
        <begin position="577"/>
        <end position="648"/>
    </location>
</feature>
<feature type="compositionally biased region" description="Low complexity" evidence="2">
    <location>
        <begin position="334"/>
        <end position="350"/>
    </location>
</feature>
<organism evidence="4 5">
    <name type="scientific">Macrostomum lignano</name>
    <dbReference type="NCBI Taxonomy" id="282301"/>
    <lineage>
        <taxon>Eukaryota</taxon>
        <taxon>Metazoa</taxon>
        <taxon>Spiralia</taxon>
        <taxon>Lophotrochozoa</taxon>
        <taxon>Platyhelminthes</taxon>
        <taxon>Rhabditophora</taxon>
        <taxon>Macrostomorpha</taxon>
        <taxon>Macrostomida</taxon>
        <taxon>Macrostomidae</taxon>
        <taxon>Macrostomum</taxon>
    </lineage>
</organism>
<evidence type="ECO:0000259" key="3">
    <source>
        <dbReference type="PROSITE" id="PS50102"/>
    </source>
</evidence>
<reference evidence="4 5" key="1">
    <citation type="submission" date="2017-06" db="EMBL/GenBank/DDBJ databases">
        <title>A platform for efficient transgenesis in Macrostomum lignano, a flatworm model organism for stem cell research.</title>
        <authorList>
            <person name="Berezikov E."/>
        </authorList>
    </citation>
    <scope>NUCLEOTIDE SEQUENCE [LARGE SCALE GENOMIC DNA]</scope>
    <source>
        <strain evidence="4">DV1</strain>
        <tissue evidence="4">Whole organism</tissue>
    </source>
</reference>
<feature type="compositionally biased region" description="Basic and acidic residues" evidence="2">
    <location>
        <begin position="1"/>
        <end position="19"/>
    </location>
</feature>
<feature type="compositionally biased region" description="Low complexity" evidence="2">
    <location>
        <begin position="123"/>
        <end position="157"/>
    </location>
</feature>
<feature type="compositionally biased region" description="Acidic residues" evidence="2">
    <location>
        <begin position="43"/>
        <end position="59"/>
    </location>
</feature>